<dbReference type="EMBL" id="JADBJN010000004">
    <property type="protein sequence ID" value="KAG5669294.1"/>
    <property type="molecule type" value="Genomic_DNA"/>
</dbReference>
<evidence type="ECO:0000313" key="8">
    <source>
        <dbReference type="EMBL" id="KAG5669294.1"/>
    </source>
</evidence>
<dbReference type="PROSITE" id="PS00927">
    <property type="entry name" value="TREHALASE_1"/>
    <property type="match status" value="1"/>
</dbReference>
<dbReference type="AlphaFoldDB" id="A0A9J6BIP8"/>
<dbReference type="Proteomes" id="UP001107558">
    <property type="component" value="Chromosome 4"/>
</dbReference>
<evidence type="ECO:0000256" key="4">
    <source>
        <dbReference type="ARBA" id="ARBA00019905"/>
    </source>
</evidence>
<dbReference type="EC" id="3.2.1.28" evidence="3 7"/>
<protein>
    <recommendedName>
        <fullName evidence="4 7">Trehalase</fullName>
        <ecNumber evidence="3 7">3.2.1.28</ecNumber>
    </recommendedName>
    <alternativeName>
        <fullName evidence="7">Alpha-trehalose glucohydrolase</fullName>
    </alternativeName>
</protein>
<keyword evidence="9" id="KW-1185">Reference proteome</keyword>
<dbReference type="InterPro" id="IPR018232">
    <property type="entry name" value="Glyco_hydro_37_CS"/>
</dbReference>
<dbReference type="InterPro" id="IPR008928">
    <property type="entry name" value="6-hairpin_glycosidase_sf"/>
</dbReference>
<evidence type="ECO:0000256" key="3">
    <source>
        <dbReference type="ARBA" id="ARBA00012757"/>
    </source>
</evidence>
<proteinExistence type="inferred from homology"/>
<dbReference type="PANTHER" id="PTHR23403">
    <property type="entry name" value="TREHALASE"/>
    <property type="match status" value="1"/>
</dbReference>
<accession>A0A9J6BIP8</accession>
<comment type="catalytic activity">
    <reaction evidence="1 7">
        <text>alpha,alpha-trehalose + H2O = alpha-D-glucose + beta-D-glucose</text>
        <dbReference type="Rhea" id="RHEA:32675"/>
        <dbReference type="ChEBI" id="CHEBI:15377"/>
        <dbReference type="ChEBI" id="CHEBI:15903"/>
        <dbReference type="ChEBI" id="CHEBI:16551"/>
        <dbReference type="ChEBI" id="CHEBI:17925"/>
        <dbReference type="EC" id="3.2.1.28"/>
    </reaction>
</comment>
<dbReference type="GO" id="GO:0004555">
    <property type="term" value="F:alpha,alpha-trehalase activity"/>
    <property type="evidence" value="ECO:0007669"/>
    <property type="project" value="UniProtKB-EC"/>
</dbReference>
<dbReference type="Gene3D" id="1.50.10.10">
    <property type="match status" value="1"/>
</dbReference>
<evidence type="ECO:0000256" key="7">
    <source>
        <dbReference type="RuleBase" id="RU361180"/>
    </source>
</evidence>
<dbReference type="PANTHER" id="PTHR23403:SF1">
    <property type="entry name" value="TREHALASE"/>
    <property type="match status" value="1"/>
</dbReference>
<evidence type="ECO:0000256" key="5">
    <source>
        <dbReference type="ARBA" id="ARBA00022801"/>
    </source>
</evidence>
<comment type="caution">
    <text evidence="8">The sequence shown here is derived from an EMBL/GenBank/DDBJ whole genome shotgun (WGS) entry which is preliminary data.</text>
</comment>
<keyword evidence="5 7" id="KW-0378">Hydrolase</keyword>
<organism evidence="8 9">
    <name type="scientific">Polypedilum vanderplanki</name>
    <name type="common">Sleeping chironomid midge</name>
    <dbReference type="NCBI Taxonomy" id="319348"/>
    <lineage>
        <taxon>Eukaryota</taxon>
        <taxon>Metazoa</taxon>
        <taxon>Ecdysozoa</taxon>
        <taxon>Arthropoda</taxon>
        <taxon>Hexapoda</taxon>
        <taxon>Insecta</taxon>
        <taxon>Pterygota</taxon>
        <taxon>Neoptera</taxon>
        <taxon>Endopterygota</taxon>
        <taxon>Diptera</taxon>
        <taxon>Nematocera</taxon>
        <taxon>Chironomoidea</taxon>
        <taxon>Chironomidae</taxon>
        <taxon>Chironominae</taxon>
        <taxon>Polypedilum</taxon>
        <taxon>Polypedilum</taxon>
    </lineage>
</organism>
<dbReference type="Pfam" id="PF01204">
    <property type="entry name" value="Trehalase"/>
    <property type="match status" value="1"/>
</dbReference>
<gene>
    <name evidence="8" type="ORF">PVAND_017183</name>
</gene>
<comment type="similarity">
    <text evidence="2 7">Belongs to the glycosyl hydrolase 37 family.</text>
</comment>
<dbReference type="GO" id="GO:0005993">
    <property type="term" value="P:trehalose catabolic process"/>
    <property type="evidence" value="ECO:0007669"/>
    <property type="project" value="TreeGrafter"/>
</dbReference>
<keyword evidence="6 7" id="KW-0326">Glycosidase</keyword>
<dbReference type="InterPro" id="IPR012341">
    <property type="entry name" value="6hp_glycosidase-like_sf"/>
</dbReference>
<name>A0A9J6BIP8_POLVA</name>
<reference evidence="8" key="1">
    <citation type="submission" date="2021-03" db="EMBL/GenBank/DDBJ databases">
        <title>Chromosome level genome of the anhydrobiotic midge Polypedilum vanderplanki.</title>
        <authorList>
            <person name="Yoshida Y."/>
            <person name="Kikawada T."/>
            <person name="Gusev O."/>
        </authorList>
    </citation>
    <scope>NUCLEOTIDE SEQUENCE</scope>
    <source>
        <strain evidence="8">NIAS01</strain>
        <tissue evidence="8">Whole body or cell culture</tissue>
    </source>
</reference>
<dbReference type="OrthoDB" id="3542292at2759"/>
<evidence type="ECO:0000313" key="9">
    <source>
        <dbReference type="Proteomes" id="UP001107558"/>
    </source>
</evidence>
<dbReference type="InterPro" id="IPR001661">
    <property type="entry name" value="Glyco_hydro_37"/>
</dbReference>
<dbReference type="PRINTS" id="PR00744">
    <property type="entry name" value="GLHYDRLASE37"/>
</dbReference>
<dbReference type="PROSITE" id="PS00928">
    <property type="entry name" value="TREHALASE_2"/>
    <property type="match status" value="1"/>
</dbReference>
<dbReference type="SUPFAM" id="SSF48208">
    <property type="entry name" value="Six-hairpin glycosidases"/>
    <property type="match status" value="1"/>
</dbReference>
<sequence>MPSEESSHNDVYYHPTAVGSNGEVYCHGNLLHTVQMARLYNDSKTFVDMKLKNPPHETIQLFNNFMADFPDGLPDTDKLRQWVEEHFDEPGSEFEQWTPDDFQKSPKFLDKISDKNFRDFASELNGIWLELGRKMKPDVKINEDHYSIIHVDNPVIVPGGRFREFYYWDSYWVIRGLLLCEMYNTTKGMLENFMSIVTRYGFIPNGGRIYYSLRSQPPLLAPMVKTYVETTNDIDFAVKYVDVLALEFNYWLANHTVQVKGHTLARYGDKSNGPRPESYREDIETGSGFQSAKDKEEHYAELKAAAESGMDFSSRWFINDEGTNVGTLENLKTRYIIPVELNAILYWNAVIIAEFYAIAGNETRKKEYLRIAKDFMDAVNEVLWDEETGAWLDYDLINEKHRNYFVPTNLSPLWMKCYDITKREHIASKVLQYIDNLKLDDYPGGVPTTLMNSGEQWDWPNVWAPTQHILIVGLENLGVKEAQEKAQDYAQRWVHGNYIAFKESGAMYEKYLATELGGHGGGGEYEVQKGFGWTNGVILDLLDRYGEVLSSSVKPSTLGKLFTGIIAVSSIMISRVSW</sequence>
<evidence type="ECO:0000256" key="6">
    <source>
        <dbReference type="ARBA" id="ARBA00023295"/>
    </source>
</evidence>
<evidence type="ECO:0000256" key="2">
    <source>
        <dbReference type="ARBA" id="ARBA00005615"/>
    </source>
</evidence>
<evidence type="ECO:0000256" key="1">
    <source>
        <dbReference type="ARBA" id="ARBA00001576"/>
    </source>
</evidence>